<reference evidence="2 3" key="1">
    <citation type="submission" date="2018-01" db="EMBL/GenBank/DDBJ databases">
        <title>The draft genome sequence of Cohaesibacter sp. H1304.</title>
        <authorList>
            <person name="Wang N.-N."/>
            <person name="Du Z.-J."/>
        </authorList>
    </citation>
    <scope>NUCLEOTIDE SEQUENCE [LARGE SCALE GENOMIC DNA]</scope>
    <source>
        <strain evidence="2 3">H1304</strain>
    </source>
</reference>
<dbReference type="InterPro" id="IPR008893">
    <property type="entry name" value="WGR_domain"/>
</dbReference>
<organism evidence="2 3">
    <name type="scientific">Cohaesibacter celericrescens</name>
    <dbReference type="NCBI Taxonomy" id="2067669"/>
    <lineage>
        <taxon>Bacteria</taxon>
        <taxon>Pseudomonadati</taxon>
        <taxon>Pseudomonadota</taxon>
        <taxon>Alphaproteobacteria</taxon>
        <taxon>Hyphomicrobiales</taxon>
        <taxon>Cohaesibacteraceae</taxon>
    </lineage>
</organism>
<name>A0A2N5XLK3_9HYPH</name>
<comment type="caution">
    <text evidence="2">The sequence shown here is derived from an EMBL/GenBank/DDBJ whole genome shotgun (WGS) entry which is preliminary data.</text>
</comment>
<dbReference type="SUPFAM" id="SSF142921">
    <property type="entry name" value="WGR domain-like"/>
    <property type="match status" value="1"/>
</dbReference>
<evidence type="ECO:0000313" key="3">
    <source>
        <dbReference type="Proteomes" id="UP000234881"/>
    </source>
</evidence>
<evidence type="ECO:0000313" key="2">
    <source>
        <dbReference type="EMBL" id="PLW75317.1"/>
    </source>
</evidence>
<keyword evidence="3" id="KW-1185">Reference proteome</keyword>
<dbReference type="CDD" id="cd07996">
    <property type="entry name" value="WGR_MMR_like"/>
    <property type="match status" value="1"/>
</dbReference>
<gene>
    <name evidence="2" type="ORF">C0081_19785</name>
</gene>
<sequence length="89" mass="10462">MQADLRKTNPEKNMHRFYHLRIERTLFEDWCLIRRWGRIGSNGQAKRQWFTSISDASSALEKVAGIKKRRGYVPSHAAPMQLRQPQVPL</sequence>
<dbReference type="OrthoDB" id="5801306at2"/>
<dbReference type="InterPro" id="IPR036930">
    <property type="entry name" value="WGR_dom_sf"/>
</dbReference>
<dbReference type="SMART" id="SM00773">
    <property type="entry name" value="WGR"/>
    <property type="match status" value="1"/>
</dbReference>
<dbReference type="AlphaFoldDB" id="A0A2N5XLK3"/>
<feature type="domain" description="WGR" evidence="1">
    <location>
        <begin position="1"/>
        <end position="85"/>
    </location>
</feature>
<dbReference type="InterPro" id="IPR049809">
    <property type="entry name" value="YehF/YfeS-like_WGR"/>
</dbReference>
<dbReference type="EMBL" id="PKUQ01000052">
    <property type="protein sequence ID" value="PLW75317.1"/>
    <property type="molecule type" value="Genomic_DNA"/>
</dbReference>
<accession>A0A2N5XLK3</accession>
<evidence type="ECO:0000259" key="1">
    <source>
        <dbReference type="PROSITE" id="PS51977"/>
    </source>
</evidence>
<dbReference type="Proteomes" id="UP000234881">
    <property type="component" value="Unassembled WGS sequence"/>
</dbReference>
<protein>
    <submittedName>
        <fullName evidence="2">Polymerase</fullName>
    </submittedName>
</protein>
<proteinExistence type="predicted"/>
<dbReference type="PROSITE" id="PS51977">
    <property type="entry name" value="WGR"/>
    <property type="match status" value="1"/>
</dbReference>
<dbReference type="Pfam" id="PF05406">
    <property type="entry name" value="WGR"/>
    <property type="match status" value="1"/>
</dbReference>
<dbReference type="Gene3D" id="2.20.140.10">
    <property type="entry name" value="WGR domain"/>
    <property type="match status" value="1"/>
</dbReference>